<dbReference type="PROSITE" id="PS50011">
    <property type="entry name" value="PROTEIN_KINASE_DOM"/>
    <property type="match status" value="1"/>
</dbReference>
<dbReference type="Gene3D" id="1.10.510.10">
    <property type="entry name" value="Transferase(Phosphotransferase) domain 1"/>
    <property type="match status" value="1"/>
</dbReference>
<proteinExistence type="predicted"/>
<dbReference type="GO" id="GO:0005524">
    <property type="term" value="F:ATP binding"/>
    <property type="evidence" value="ECO:0007669"/>
    <property type="project" value="InterPro"/>
</dbReference>
<gene>
    <name evidence="2" type="ORF">NDES1114_LOCUS36455</name>
</gene>
<dbReference type="InterPro" id="IPR000719">
    <property type="entry name" value="Prot_kinase_dom"/>
</dbReference>
<dbReference type="EMBL" id="HBGF01054498">
    <property type="protein sequence ID" value="CAD9157789.1"/>
    <property type="molecule type" value="Transcribed_RNA"/>
</dbReference>
<evidence type="ECO:0000313" key="2">
    <source>
        <dbReference type="EMBL" id="CAD9157789.1"/>
    </source>
</evidence>
<organism evidence="2">
    <name type="scientific">Neobodo designis</name>
    <name type="common">Flagellated protozoan</name>
    <name type="synonym">Bodo designis</name>
    <dbReference type="NCBI Taxonomy" id="312471"/>
    <lineage>
        <taxon>Eukaryota</taxon>
        <taxon>Discoba</taxon>
        <taxon>Euglenozoa</taxon>
        <taxon>Kinetoplastea</taxon>
        <taxon>Metakinetoplastina</taxon>
        <taxon>Neobodonida</taxon>
        <taxon>Neobodo</taxon>
    </lineage>
</organism>
<evidence type="ECO:0000259" key="1">
    <source>
        <dbReference type="PROSITE" id="PS50011"/>
    </source>
</evidence>
<dbReference type="PROSITE" id="PS00109">
    <property type="entry name" value="PROTEIN_KINASE_TYR"/>
    <property type="match status" value="1"/>
</dbReference>
<sequence length="342" mass="36369">MSSEVQMQRIQFPSASGASFFADSDSVTKVLWDPAAPRPRSLLRKRPSDEALRWRAVTEVTIANGLSTALRSRALPGSLTLGPEFVPLFKTTEASEADMSCLVSLSMRRAACSLADCRTAFARLEANPADRLAALARVGWQVATQLAILHSGILVGGGSDDVIRVVHGDVAPGNIVLDRDGAAHLIDFGCARWLCPMEDRREGTSTAEADVPRLLRFSSGGFTPQVADQRLIDASACGCDNNSMGCDACRPFRIGAVPVAPDGVCDTHALVETLTWWCGDFTDAGFLHSLTTSDGQAGDAERLVAVFAEYASPAGDVLLRRVAQTVAERECVVAGLAESDSD</sequence>
<protein>
    <recommendedName>
        <fullName evidence="1">Protein kinase domain-containing protein</fullName>
    </recommendedName>
</protein>
<dbReference type="Pfam" id="PF01636">
    <property type="entry name" value="APH"/>
    <property type="match status" value="1"/>
</dbReference>
<dbReference type="InterPro" id="IPR008266">
    <property type="entry name" value="Tyr_kinase_AS"/>
</dbReference>
<feature type="domain" description="Protein kinase" evidence="1">
    <location>
        <begin position="1"/>
        <end position="342"/>
    </location>
</feature>
<dbReference type="AlphaFoldDB" id="A0A7S1R6C0"/>
<accession>A0A7S1R6C0</accession>
<dbReference type="InterPro" id="IPR011009">
    <property type="entry name" value="Kinase-like_dom_sf"/>
</dbReference>
<name>A0A7S1R6C0_NEODS</name>
<reference evidence="2" key="1">
    <citation type="submission" date="2021-01" db="EMBL/GenBank/DDBJ databases">
        <authorList>
            <person name="Corre E."/>
            <person name="Pelletier E."/>
            <person name="Niang G."/>
            <person name="Scheremetjew M."/>
            <person name="Finn R."/>
            <person name="Kale V."/>
            <person name="Holt S."/>
            <person name="Cochrane G."/>
            <person name="Meng A."/>
            <person name="Brown T."/>
            <person name="Cohen L."/>
        </authorList>
    </citation>
    <scope>NUCLEOTIDE SEQUENCE</scope>
    <source>
        <strain evidence="2">CCAP 1951/1</strain>
    </source>
</reference>
<dbReference type="GO" id="GO:0004672">
    <property type="term" value="F:protein kinase activity"/>
    <property type="evidence" value="ECO:0007669"/>
    <property type="project" value="InterPro"/>
</dbReference>
<dbReference type="SUPFAM" id="SSF56112">
    <property type="entry name" value="Protein kinase-like (PK-like)"/>
    <property type="match status" value="1"/>
</dbReference>
<dbReference type="InterPro" id="IPR002575">
    <property type="entry name" value="Aminoglycoside_PTrfase"/>
</dbReference>